<dbReference type="Proteomes" id="UP001054837">
    <property type="component" value="Unassembled WGS sequence"/>
</dbReference>
<dbReference type="EMBL" id="BPLQ01003852">
    <property type="protein sequence ID" value="GIY03836.1"/>
    <property type="molecule type" value="Genomic_DNA"/>
</dbReference>
<keyword evidence="2" id="KW-1185">Reference proteome</keyword>
<organism evidence="1 2">
    <name type="scientific">Caerostris darwini</name>
    <dbReference type="NCBI Taxonomy" id="1538125"/>
    <lineage>
        <taxon>Eukaryota</taxon>
        <taxon>Metazoa</taxon>
        <taxon>Ecdysozoa</taxon>
        <taxon>Arthropoda</taxon>
        <taxon>Chelicerata</taxon>
        <taxon>Arachnida</taxon>
        <taxon>Araneae</taxon>
        <taxon>Araneomorphae</taxon>
        <taxon>Entelegynae</taxon>
        <taxon>Araneoidea</taxon>
        <taxon>Araneidae</taxon>
        <taxon>Caerostris</taxon>
    </lineage>
</organism>
<comment type="caution">
    <text evidence="1">The sequence shown here is derived from an EMBL/GenBank/DDBJ whole genome shotgun (WGS) entry which is preliminary data.</text>
</comment>
<reference evidence="1 2" key="1">
    <citation type="submission" date="2021-06" db="EMBL/GenBank/DDBJ databases">
        <title>Caerostris darwini draft genome.</title>
        <authorList>
            <person name="Kono N."/>
            <person name="Arakawa K."/>
        </authorList>
    </citation>
    <scope>NUCLEOTIDE SEQUENCE [LARGE SCALE GENOMIC DNA]</scope>
</reference>
<sequence>MENVHDQTALSKIHLIFRVIRKYETQETNLCNLSVLNGGDLFEVFGSVEELADFYSFLTQIKERNRGLLNAAEDLIDSLVAETPESLVNLRQQLSQNRRKYILCSGCFTLWTNNIKHKMQNS</sequence>
<evidence type="ECO:0000313" key="1">
    <source>
        <dbReference type="EMBL" id="GIY03836.1"/>
    </source>
</evidence>
<proteinExistence type="predicted"/>
<protein>
    <submittedName>
        <fullName evidence="1">Uncharacterized protein</fullName>
    </submittedName>
</protein>
<evidence type="ECO:0000313" key="2">
    <source>
        <dbReference type="Proteomes" id="UP001054837"/>
    </source>
</evidence>
<dbReference type="AlphaFoldDB" id="A0AAV4Q6X7"/>
<gene>
    <name evidence="1" type="ORF">CDAR_576431</name>
</gene>
<accession>A0AAV4Q6X7</accession>
<name>A0AAV4Q6X7_9ARAC</name>